<evidence type="ECO:0000313" key="1">
    <source>
        <dbReference type="EMBL" id="PTA51512.1"/>
    </source>
</evidence>
<gene>
    <name evidence="1" type="ORF">C9I43_13930</name>
</gene>
<reference evidence="1 2" key="1">
    <citation type="submission" date="2018-04" db="EMBL/GenBank/DDBJ databases">
        <title>Genomic sequence of a freshwater isolate of Shewanella morhuae.</title>
        <authorList>
            <person name="Castillo D.E."/>
            <person name="Gram L."/>
        </authorList>
    </citation>
    <scope>NUCLEOTIDE SEQUENCE [LARGE SCALE GENOMIC DNA]</scope>
    <source>
        <strain evidence="1 2">CW7</strain>
    </source>
</reference>
<evidence type="ECO:0008006" key="3">
    <source>
        <dbReference type="Google" id="ProtNLM"/>
    </source>
</evidence>
<evidence type="ECO:0000313" key="2">
    <source>
        <dbReference type="Proteomes" id="UP000240506"/>
    </source>
</evidence>
<accession>A0ABX5HZ09</accession>
<proteinExistence type="predicted"/>
<sequence>MQSRFKHPELFGAMCPATGATKALVTPFVNQDAMRQHLTQISEATDSDRYALVIIDGASWHTDDIAKEFSNLSPSNYHPIPQS</sequence>
<dbReference type="EMBL" id="PYSG01000002">
    <property type="protein sequence ID" value="PTA51512.1"/>
    <property type="molecule type" value="Genomic_DNA"/>
</dbReference>
<comment type="caution">
    <text evidence="1">The sequence shown here is derived from an EMBL/GenBank/DDBJ whole genome shotgun (WGS) entry which is preliminary data.</text>
</comment>
<keyword evidence="2" id="KW-1185">Reference proteome</keyword>
<dbReference type="Proteomes" id="UP000240506">
    <property type="component" value="Unassembled WGS sequence"/>
</dbReference>
<name>A0ABX5HZ09_9GAMM</name>
<organism evidence="1 2">
    <name type="scientific">Shewanella morhuae</name>
    <dbReference type="NCBI Taxonomy" id="365591"/>
    <lineage>
        <taxon>Bacteria</taxon>
        <taxon>Pseudomonadati</taxon>
        <taxon>Pseudomonadota</taxon>
        <taxon>Gammaproteobacteria</taxon>
        <taxon>Alteromonadales</taxon>
        <taxon>Shewanellaceae</taxon>
        <taxon>Shewanella</taxon>
    </lineage>
</organism>
<protein>
    <recommendedName>
        <fullName evidence="3">Tc1-like transposase DDE domain-containing protein</fullName>
    </recommendedName>
</protein>